<dbReference type="Proteomes" id="UP000635726">
    <property type="component" value="Unassembled WGS sequence"/>
</dbReference>
<dbReference type="AlphaFoldDB" id="A0A917P6Q3"/>
<evidence type="ECO:0000313" key="1">
    <source>
        <dbReference type="EMBL" id="GGJ64348.1"/>
    </source>
</evidence>
<keyword evidence="2" id="KW-1185">Reference proteome</keyword>
<comment type="caution">
    <text evidence="1">The sequence shown here is derived from an EMBL/GenBank/DDBJ whole genome shotgun (WGS) entry which is preliminary data.</text>
</comment>
<sequence>MWAALYTPLVRRPPLPRLVLPALLTPALLASCAARSDAFKPRIVVTSPDGGAASNTGSFVVSGYVLDDQGVRSLKVQGVNVPLEAAGEKIQPFSFRTLIRGANATYTIEATDVSGNTSTLPFQVRVDTVKPGVKVTRLERSGQTIRLSGVATDDQKVVEVMVDGTRLNITPGARVEFYAETNGVYADVSVRDAAGNVVKLRAR</sequence>
<proteinExistence type="predicted"/>
<accession>A0A917P6Q3</accession>
<reference evidence="1" key="2">
    <citation type="submission" date="2020-09" db="EMBL/GenBank/DDBJ databases">
        <authorList>
            <person name="Sun Q."/>
            <person name="Ohkuma M."/>
        </authorList>
    </citation>
    <scope>NUCLEOTIDE SEQUENCE</scope>
    <source>
        <strain evidence="1">JCM 14371</strain>
    </source>
</reference>
<protein>
    <submittedName>
        <fullName evidence="1">Uncharacterized protein</fullName>
    </submittedName>
</protein>
<evidence type="ECO:0000313" key="2">
    <source>
        <dbReference type="Proteomes" id="UP000635726"/>
    </source>
</evidence>
<organism evidence="1 2">
    <name type="scientific">Deinococcus aquiradiocola</name>
    <dbReference type="NCBI Taxonomy" id="393059"/>
    <lineage>
        <taxon>Bacteria</taxon>
        <taxon>Thermotogati</taxon>
        <taxon>Deinococcota</taxon>
        <taxon>Deinococci</taxon>
        <taxon>Deinococcales</taxon>
        <taxon>Deinococcaceae</taxon>
        <taxon>Deinococcus</taxon>
    </lineage>
</organism>
<gene>
    <name evidence="1" type="ORF">GCM10008939_05350</name>
</gene>
<name>A0A917P6Q3_9DEIO</name>
<dbReference type="Gene3D" id="2.60.40.10">
    <property type="entry name" value="Immunoglobulins"/>
    <property type="match status" value="1"/>
</dbReference>
<dbReference type="EMBL" id="BMOE01000001">
    <property type="protein sequence ID" value="GGJ64348.1"/>
    <property type="molecule type" value="Genomic_DNA"/>
</dbReference>
<dbReference type="InterPro" id="IPR013783">
    <property type="entry name" value="Ig-like_fold"/>
</dbReference>
<reference evidence="1" key="1">
    <citation type="journal article" date="2014" name="Int. J. Syst. Evol. Microbiol.">
        <title>Complete genome sequence of Corynebacterium casei LMG S-19264T (=DSM 44701T), isolated from a smear-ripened cheese.</title>
        <authorList>
            <consortium name="US DOE Joint Genome Institute (JGI-PGF)"/>
            <person name="Walter F."/>
            <person name="Albersmeier A."/>
            <person name="Kalinowski J."/>
            <person name="Ruckert C."/>
        </authorList>
    </citation>
    <scope>NUCLEOTIDE SEQUENCE</scope>
    <source>
        <strain evidence="1">JCM 14371</strain>
    </source>
</reference>